<dbReference type="AlphaFoldDB" id="A0A560FCA2"/>
<feature type="region of interest" description="Disordered" evidence="1">
    <location>
        <begin position="94"/>
        <end position="148"/>
    </location>
</feature>
<evidence type="ECO:0000256" key="1">
    <source>
        <dbReference type="SAM" id="MobiDB-lite"/>
    </source>
</evidence>
<proteinExistence type="predicted"/>
<dbReference type="Pfam" id="PF07120">
    <property type="entry name" value="DUF1376"/>
    <property type="match status" value="1"/>
</dbReference>
<organism evidence="2 3">
    <name type="scientific">Nitrospirillum amazonense</name>
    <dbReference type="NCBI Taxonomy" id="28077"/>
    <lineage>
        <taxon>Bacteria</taxon>
        <taxon>Pseudomonadati</taxon>
        <taxon>Pseudomonadota</taxon>
        <taxon>Alphaproteobacteria</taxon>
        <taxon>Rhodospirillales</taxon>
        <taxon>Azospirillaceae</taxon>
        <taxon>Nitrospirillum</taxon>
    </lineage>
</organism>
<evidence type="ECO:0000313" key="3">
    <source>
        <dbReference type="Proteomes" id="UP000316545"/>
    </source>
</evidence>
<feature type="compositionally biased region" description="Pro residues" evidence="1">
    <location>
        <begin position="129"/>
        <end position="139"/>
    </location>
</feature>
<name>A0A560FCA2_9PROT</name>
<dbReference type="Proteomes" id="UP000316545">
    <property type="component" value="Unassembled WGS sequence"/>
</dbReference>
<evidence type="ECO:0000313" key="2">
    <source>
        <dbReference type="EMBL" id="TWB19210.1"/>
    </source>
</evidence>
<protein>
    <submittedName>
        <fullName evidence="2">Uncharacterized protein YdaU (DUF1376 family)</fullName>
    </submittedName>
</protein>
<dbReference type="RefSeq" id="WP_145619703.1">
    <property type="nucleotide sequence ID" value="NZ_VITO01000022.1"/>
</dbReference>
<keyword evidence="3" id="KW-1185">Reference proteome</keyword>
<dbReference type="EMBL" id="VITO01000022">
    <property type="protein sequence ID" value="TWB19210.1"/>
    <property type="molecule type" value="Genomic_DNA"/>
</dbReference>
<reference evidence="2 3" key="1">
    <citation type="submission" date="2019-06" db="EMBL/GenBank/DDBJ databases">
        <title>Genomic Encyclopedia of Type Strains, Phase IV (KMG-V): Genome sequencing to study the core and pangenomes of soil and plant-associated prokaryotes.</title>
        <authorList>
            <person name="Whitman W."/>
        </authorList>
    </citation>
    <scope>NUCLEOTIDE SEQUENCE [LARGE SCALE GENOMIC DNA]</scope>
    <source>
        <strain evidence="2 3">BR 11865</strain>
    </source>
</reference>
<gene>
    <name evidence="2" type="ORF">FBZ88_12265</name>
</gene>
<sequence>MSVFPTMPLLTDAFIADTSALTAEETGGLLMLMMCAWRRPDCDLPDDETLLQRWSRIDPRRWPKVRDRIMSFWNLKAGFWTHDQLLREHDFVNRKRRSQSANAKAKWSKTKETGDAVAEPNASQFDAPTPTPNITPYSPPKRGTEKPDENFEKFWSAYPSRGTHGNPRKPAAEKFQAAVRRGVDPLAIIRGAANYAAAVAREKTEPQFVAQAATWLRQERWADHLAPPPTATTKSRPQAADVPEFDLVRH</sequence>
<dbReference type="InterPro" id="IPR010781">
    <property type="entry name" value="DUF1376"/>
</dbReference>
<comment type="caution">
    <text evidence="2">The sequence shown here is derived from an EMBL/GenBank/DDBJ whole genome shotgun (WGS) entry which is preliminary data.</text>
</comment>
<accession>A0A560FCA2</accession>
<feature type="region of interest" description="Disordered" evidence="1">
    <location>
        <begin position="223"/>
        <end position="250"/>
    </location>
</feature>